<comment type="similarity">
    <text evidence="1 4">Belongs to the glycosyl hydrolase 3 family.</text>
</comment>
<keyword evidence="5" id="KW-0732">Signal</keyword>
<dbReference type="InterPro" id="IPR037524">
    <property type="entry name" value="PA14/GLEYA"/>
</dbReference>
<dbReference type="InterPro" id="IPR036881">
    <property type="entry name" value="Glyco_hydro_3_C_sf"/>
</dbReference>
<evidence type="ECO:0000256" key="5">
    <source>
        <dbReference type="SAM" id="SignalP"/>
    </source>
</evidence>
<dbReference type="Gene3D" id="3.40.50.1700">
    <property type="entry name" value="Glycoside hydrolase family 3 C-terminal domain"/>
    <property type="match status" value="1"/>
</dbReference>
<dbReference type="GO" id="GO:0008422">
    <property type="term" value="F:beta-glucosidase activity"/>
    <property type="evidence" value="ECO:0007669"/>
    <property type="project" value="UniProtKB-ARBA"/>
</dbReference>
<feature type="chain" id="PRO_5028875502" evidence="5">
    <location>
        <begin position="29"/>
        <end position="892"/>
    </location>
</feature>
<gene>
    <name evidence="7" type="ORF">F9U64_20405</name>
</gene>
<keyword evidence="4" id="KW-0326">Glycosidase</keyword>
<feature type="domain" description="PA14" evidence="6">
    <location>
        <begin position="463"/>
        <end position="619"/>
    </location>
</feature>
<evidence type="ECO:0000256" key="2">
    <source>
        <dbReference type="ARBA" id="ARBA00022801"/>
    </source>
</evidence>
<dbReference type="InterPro" id="IPR019800">
    <property type="entry name" value="Glyco_hydro_3_AS"/>
</dbReference>
<dbReference type="InterPro" id="IPR002772">
    <property type="entry name" value="Glyco_hydro_3_C"/>
</dbReference>
<dbReference type="SMART" id="SM01217">
    <property type="entry name" value="Fn3_like"/>
    <property type="match status" value="1"/>
</dbReference>
<protein>
    <submittedName>
        <fullName evidence="7">Beta-glucosidase</fullName>
    </submittedName>
</protein>
<dbReference type="InterPro" id="IPR001764">
    <property type="entry name" value="Glyco_hydro_3_N"/>
</dbReference>
<keyword evidence="2 4" id="KW-0378">Hydrolase</keyword>
<dbReference type="AlphaFoldDB" id="A0A7C8KS83"/>
<evidence type="ECO:0000256" key="1">
    <source>
        <dbReference type="ARBA" id="ARBA00005336"/>
    </source>
</evidence>
<dbReference type="SMART" id="SM00758">
    <property type="entry name" value="PA14"/>
    <property type="match status" value="1"/>
</dbReference>
<dbReference type="PANTHER" id="PTHR42715">
    <property type="entry name" value="BETA-GLUCOSIDASE"/>
    <property type="match status" value="1"/>
</dbReference>
<dbReference type="GO" id="GO:0009251">
    <property type="term" value="P:glucan catabolic process"/>
    <property type="evidence" value="ECO:0007669"/>
    <property type="project" value="TreeGrafter"/>
</dbReference>
<feature type="signal peptide" evidence="5">
    <location>
        <begin position="1"/>
        <end position="28"/>
    </location>
</feature>
<reference evidence="7 8" key="1">
    <citation type="submission" date="2019-10" db="EMBL/GenBank/DDBJ databases">
        <title>Gracilibacillus sp. nov. isolated from rice seeds.</title>
        <authorList>
            <person name="He S."/>
        </authorList>
    </citation>
    <scope>NUCLEOTIDE SEQUENCE [LARGE SCALE GENOMIC DNA]</scope>
    <source>
        <strain evidence="7 8">TD8</strain>
    </source>
</reference>
<dbReference type="InterPro" id="IPR026891">
    <property type="entry name" value="Fn3-like"/>
</dbReference>
<dbReference type="Gene3D" id="2.60.120.260">
    <property type="entry name" value="Galactose-binding domain-like"/>
    <property type="match status" value="1"/>
</dbReference>
<name>A0A7C8KS83_9BACI</name>
<keyword evidence="8" id="KW-1185">Reference proteome</keyword>
<proteinExistence type="inferred from homology"/>
<keyword evidence="3" id="KW-0119">Carbohydrate metabolism</keyword>
<dbReference type="InterPro" id="IPR013783">
    <property type="entry name" value="Ig-like_fold"/>
</dbReference>
<dbReference type="SUPFAM" id="SSF52279">
    <property type="entry name" value="Beta-D-glucan exohydrolase, C-terminal domain"/>
    <property type="match status" value="1"/>
</dbReference>
<dbReference type="FunFam" id="2.60.40.10:FF:000495">
    <property type="entry name" value="Periplasmic beta-glucosidase"/>
    <property type="match status" value="1"/>
</dbReference>
<dbReference type="PRINTS" id="PR00133">
    <property type="entry name" value="GLHYDRLASE3"/>
</dbReference>
<dbReference type="InterPro" id="IPR050288">
    <property type="entry name" value="Cellulose_deg_GH3"/>
</dbReference>
<evidence type="ECO:0000256" key="4">
    <source>
        <dbReference type="RuleBase" id="RU361161"/>
    </source>
</evidence>
<dbReference type="Pfam" id="PF14310">
    <property type="entry name" value="Fn3-like"/>
    <property type="match status" value="1"/>
</dbReference>
<dbReference type="Proteomes" id="UP000480246">
    <property type="component" value="Unassembled WGS sequence"/>
</dbReference>
<dbReference type="Pfam" id="PF01915">
    <property type="entry name" value="Glyco_hydro_3_C"/>
    <property type="match status" value="1"/>
</dbReference>
<comment type="caution">
    <text evidence="7">The sequence shown here is derived from an EMBL/GenBank/DDBJ whole genome shotgun (WGS) entry which is preliminary data.</text>
</comment>
<dbReference type="InterPro" id="IPR017853">
    <property type="entry name" value="GH"/>
</dbReference>
<organism evidence="7 8">
    <name type="scientific">Gracilibacillus oryzae</name>
    <dbReference type="NCBI Taxonomy" id="1672701"/>
    <lineage>
        <taxon>Bacteria</taxon>
        <taxon>Bacillati</taxon>
        <taxon>Bacillota</taxon>
        <taxon>Bacilli</taxon>
        <taxon>Bacillales</taxon>
        <taxon>Bacillaceae</taxon>
        <taxon>Gracilibacillus</taxon>
    </lineage>
</organism>
<dbReference type="PANTHER" id="PTHR42715:SF10">
    <property type="entry name" value="BETA-GLUCOSIDASE"/>
    <property type="match status" value="1"/>
</dbReference>
<evidence type="ECO:0000313" key="8">
    <source>
        <dbReference type="Proteomes" id="UP000480246"/>
    </source>
</evidence>
<evidence type="ECO:0000256" key="3">
    <source>
        <dbReference type="ARBA" id="ARBA00023277"/>
    </source>
</evidence>
<dbReference type="Pfam" id="PF00933">
    <property type="entry name" value="Glyco_hydro_3"/>
    <property type="match status" value="1"/>
</dbReference>
<dbReference type="OrthoDB" id="9805821at2"/>
<dbReference type="EMBL" id="WEID01000113">
    <property type="protein sequence ID" value="KAB8126208.1"/>
    <property type="molecule type" value="Genomic_DNA"/>
</dbReference>
<dbReference type="Pfam" id="PF07691">
    <property type="entry name" value="PA14"/>
    <property type="match status" value="1"/>
</dbReference>
<dbReference type="SUPFAM" id="SSF51445">
    <property type="entry name" value="(Trans)glycosidases"/>
    <property type="match status" value="1"/>
</dbReference>
<dbReference type="PROSITE" id="PS00775">
    <property type="entry name" value="GLYCOSYL_HYDROL_F3"/>
    <property type="match status" value="1"/>
</dbReference>
<accession>A0A7C8KS83</accession>
<dbReference type="InterPro" id="IPR036962">
    <property type="entry name" value="Glyco_hydro_3_N_sf"/>
</dbReference>
<dbReference type="Gene3D" id="2.60.40.10">
    <property type="entry name" value="Immunoglobulins"/>
    <property type="match status" value="1"/>
</dbReference>
<dbReference type="PROSITE" id="PS51820">
    <property type="entry name" value="PA14"/>
    <property type="match status" value="1"/>
</dbReference>
<dbReference type="Gene3D" id="3.20.20.300">
    <property type="entry name" value="Glycoside hydrolase, family 3, N-terminal domain"/>
    <property type="match status" value="1"/>
</dbReference>
<dbReference type="InterPro" id="IPR011658">
    <property type="entry name" value="PA14_dom"/>
</dbReference>
<evidence type="ECO:0000259" key="6">
    <source>
        <dbReference type="PROSITE" id="PS51820"/>
    </source>
</evidence>
<sequence>MEKKKKKLQLIILAIVLSLFAAPYSSLAAKTYQPYAAAANEVSKPWMDQSLSAEERAALLLNEMTLEEKVTFVTGNLNNYYGFYNEGMDRLGIPALTMADGPAGVRIANPEIQDKKSTALPAPIALAATWDTEAARTYGELLGNEAFNTTHNVVLGPGLDIARFPWGERNFESLGEDPLLQSKLAVPYINGIQSYPVMATAKHYLLNNQETDRFTINSVASERAMNEVYARPFAEAIQNADLSSVMCSFNQVNGTSACENEAILTDLLKDQIGFEGFVMSDYGANLSTVESANAGMDLETPGAPTGLWEDKLLAAVQNGEVSEERIDDMVSRMLTEMFSKGLFDKPVQNNLIPAEEHGETAREIAEQSMVLMKNEKEALPLDKEELDSIAVIGPDADNGSVAGGGSSLVIPTYTVSPLEGIKNSVGDNVDVHYAPGSDPISAGDILPGPSAVPSSLLSTGGEQSESGLKAEYWTNINFEGEPSLVRTDNQVNFNFGFYNYEGLNAQSPKLPKTPGDFNREMSARWTGEITAPESGEYVLSLSSLGTGKLYLDGELLIDNNSKDLVTDKKTVSLAKGEKHQVRIEYSTGKSGDVQDFGAMVRFGWEPPTGAVDAKIQEAVNLAKKSDVAVVVTHTYDSEGYVDTSSLDLPNNQAQLIKEVAKANPKTIVVQMSGRAVQMDWQEDVPAIVQAWFAGQEQGNAIANILFGEENPSGKLPITFPVDEESTPVSDDIQFPGVDGISEYTEGIFTGYKGYEEQGIEPAYAFGHGLSYTTFDYKNVKAKAKTRGKHKETDVSVALNLRNTGDVTGSEVVQVYVGNLPTNVATPDKQLAGFEKVELKPDNQERVKINLDMKAFSYWDEETDQWIMPSGEVPIYVGSSSDDIRYTGSVYIK</sequence>
<evidence type="ECO:0000313" key="7">
    <source>
        <dbReference type="EMBL" id="KAB8126208.1"/>
    </source>
</evidence>
<dbReference type="RefSeq" id="WP_153406722.1">
    <property type="nucleotide sequence ID" value="NZ_ML762451.1"/>
</dbReference>